<proteinExistence type="predicted"/>
<feature type="compositionally biased region" description="Polar residues" evidence="1">
    <location>
        <begin position="584"/>
        <end position="594"/>
    </location>
</feature>
<sequence>MSHDVFKKKRRSDMWNHRRLSWIIISLCCVCIHLTIASPIYVPQFLPSSTGRNIRHLPCVSRRTGETGICMFAFTCAKANGTHLGTCIDRFYFGSCCKIDEEPDVGPQDNSIDDGPPATSRPFVTTHNPIESNDIPPYFPRPKPNDQSKPSGTYTTVNLKLGMDISLTFIISILQITTMQLLLEKSIRGKKENETLTQIPSARFLFLKCGSCLKRKGNLTAMKLITEIINFLNTHTQCHIDLTISDPIDLHCFFQATTITQATQSIKSTSDTHGGSTKIVTKKPTTESMETTTQSIRLSTFQTVQNSSYEKFTTSAPSKNITKISTDSTKYSSSTSVASTISKLSIGTTQKPTVPFKVSTLSTTIRPIVGTSKPITKKPLHTTVLHTTTQTTIQRPIQTTTSKSIITTTEKIVPSTRFPPRNTTSVKPVTQQFTKRPSTVSTKRPLVTSTKRPTLSTKKPTLPTKKPTAPSNSSIGSSYGTTTVASTYLTSNKTKPTFTTTESNLLSSTEETLVTSVTETVGFVTRKPITITTEKPIYHKITTKPRPTTFAPVVTTMISTKPTKIGTLTTDRLETSTTEKTIFQNSTSNSTPGITKSKPTESPPKTTIKPMRITTPTTVSVASLITSSSSTASSPTFKVPVVNQTLEEVPQTTPSSGLVTWSSHSDETPTKATDVLSTTKKQDEITESEWTPITTPDGWVMIQSPPTTVETSSENPESTTTKLDSVTSTLSSTLPVRSTTEVTTTTEQVTETSTILTTLSSIATIAVDTETPISIETLNMSDYKQVCGRRIFPESRIVGGNRSTFGKWPWQVSG</sequence>
<keyword evidence="2" id="KW-0472">Membrane</keyword>
<keyword evidence="2" id="KW-1133">Transmembrane helix</keyword>
<accession>A0ABD2D042</accession>
<dbReference type="AlphaFoldDB" id="A0ABD2D042"/>
<evidence type="ECO:0000313" key="4">
    <source>
        <dbReference type="Proteomes" id="UP001607303"/>
    </source>
</evidence>
<protein>
    <submittedName>
        <fullName evidence="3">Serine proteinase stubble isoform X1</fullName>
    </submittedName>
</protein>
<dbReference type="Proteomes" id="UP001607303">
    <property type="component" value="Unassembled WGS sequence"/>
</dbReference>
<feature type="region of interest" description="Disordered" evidence="1">
    <location>
        <begin position="706"/>
        <end position="745"/>
    </location>
</feature>
<feature type="region of interest" description="Disordered" evidence="1">
    <location>
        <begin position="649"/>
        <end position="685"/>
    </location>
</feature>
<feature type="compositionally biased region" description="Polar residues" evidence="1">
    <location>
        <begin position="421"/>
        <end position="442"/>
    </location>
</feature>
<evidence type="ECO:0000256" key="1">
    <source>
        <dbReference type="SAM" id="MobiDB-lite"/>
    </source>
</evidence>
<feature type="region of interest" description="Disordered" evidence="1">
    <location>
        <begin position="270"/>
        <end position="289"/>
    </location>
</feature>
<evidence type="ECO:0000313" key="3">
    <source>
        <dbReference type="EMBL" id="KAL2750740.1"/>
    </source>
</evidence>
<organism evidence="3 4">
    <name type="scientific">Vespula maculifrons</name>
    <name type="common">Eastern yellow jacket</name>
    <name type="synonym">Wasp</name>
    <dbReference type="NCBI Taxonomy" id="7453"/>
    <lineage>
        <taxon>Eukaryota</taxon>
        <taxon>Metazoa</taxon>
        <taxon>Ecdysozoa</taxon>
        <taxon>Arthropoda</taxon>
        <taxon>Hexapoda</taxon>
        <taxon>Insecta</taxon>
        <taxon>Pterygota</taxon>
        <taxon>Neoptera</taxon>
        <taxon>Endopterygota</taxon>
        <taxon>Hymenoptera</taxon>
        <taxon>Apocrita</taxon>
        <taxon>Aculeata</taxon>
        <taxon>Vespoidea</taxon>
        <taxon>Vespidae</taxon>
        <taxon>Vespinae</taxon>
        <taxon>Vespula</taxon>
    </lineage>
</organism>
<gene>
    <name evidence="3" type="ORF">V1477_000843</name>
</gene>
<feature type="compositionally biased region" description="Polar residues" evidence="1">
    <location>
        <begin position="649"/>
        <end position="663"/>
    </location>
</feature>
<feature type="region of interest" description="Disordered" evidence="1">
    <location>
        <begin position="584"/>
        <end position="610"/>
    </location>
</feature>
<evidence type="ECO:0000256" key="2">
    <source>
        <dbReference type="SAM" id="Phobius"/>
    </source>
</evidence>
<dbReference type="EMBL" id="JAYRBN010000008">
    <property type="protein sequence ID" value="KAL2750740.1"/>
    <property type="molecule type" value="Genomic_DNA"/>
</dbReference>
<comment type="caution">
    <text evidence="3">The sequence shown here is derived from an EMBL/GenBank/DDBJ whole genome shotgun (WGS) entry which is preliminary data.</text>
</comment>
<reference evidence="3 4" key="1">
    <citation type="journal article" date="2024" name="Ann. Entomol. Soc. Am.">
        <title>Genomic analyses of the southern and eastern yellowjacket wasps (Hymenoptera: Vespidae) reveal evolutionary signatures of social life.</title>
        <authorList>
            <person name="Catto M.A."/>
            <person name="Caine P.B."/>
            <person name="Orr S.E."/>
            <person name="Hunt B.G."/>
            <person name="Goodisman M.A.D."/>
        </authorList>
    </citation>
    <scope>NUCLEOTIDE SEQUENCE [LARGE SCALE GENOMIC DNA]</scope>
    <source>
        <strain evidence="3">232</strain>
        <tissue evidence="3">Head and thorax</tissue>
    </source>
</reference>
<keyword evidence="2" id="KW-0812">Transmembrane</keyword>
<keyword evidence="4" id="KW-1185">Reference proteome</keyword>
<feature type="region of interest" description="Disordered" evidence="1">
    <location>
        <begin position="415"/>
        <end position="478"/>
    </location>
</feature>
<name>A0ABD2D042_VESMC</name>
<feature type="compositionally biased region" description="Low complexity" evidence="1">
    <location>
        <begin position="448"/>
        <end position="471"/>
    </location>
</feature>
<feature type="region of interest" description="Disordered" evidence="1">
    <location>
        <begin position="105"/>
        <end position="151"/>
    </location>
</feature>
<feature type="transmembrane region" description="Helical" evidence="2">
    <location>
        <begin position="20"/>
        <end position="42"/>
    </location>
</feature>
<feature type="compositionally biased region" description="Polar residues" evidence="1">
    <location>
        <begin position="122"/>
        <end position="131"/>
    </location>
</feature>